<dbReference type="EMBL" id="CP060139">
    <property type="protein sequence ID" value="QNR25589.1"/>
    <property type="molecule type" value="Genomic_DNA"/>
</dbReference>
<name>A0A7H0VIP1_9FLAO</name>
<dbReference type="NCBIfam" id="TIGR04183">
    <property type="entry name" value="Por_Secre_tail"/>
    <property type="match status" value="1"/>
</dbReference>
<sequence length="385" mass="42206">MKKHFLIALILVSFGHLKSQHVGTFTPNPNRVISDAMIFISDHEILASDYDNGRVSLINIKTGQSRYLVTGLGKANGLYLSPITGHLYIANPVADKIYVVDTSDQTLVQTINMQSPSDIIASPNHDTLYISSWQDNRISQIEVASGTDFTWQWGAPLNAPVGLCYDPQTNDYYVGNFNDRKIYRMNDLGIYYVATVPAPNTTGNAFLGFIKFANNKIYASSLNAHQIYEIDPAYTDSVKLLAGQAGISGNQDGSPAIASFSQPNGVLPNAAGDTIWISEYGSGNLRYYTTSSGLGTLKLKAGSEGLSIYPQPATDHIQLEINEGFEDLQKQEFQLINSSGQVLKSGLKFQAYQNQALDLSGLSPGTYFIQYDYQGESLSQQILIH</sequence>
<protein>
    <submittedName>
        <fullName evidence="3">T9SS type A sorting domain-containing protein</fullName>
    </submittedName>
</protein>
<keyword evidence="1" id="KW-0732">Signal</keyword>
<organism evidence="3 4">
    <name type="scientific">Croceimicrobium hydrocarbonivorans</name>
    <dbReference type="NCBI Taxonomy" id="2761580"/>
    <lineage>
        <taxon>Bacteria</taxon>
        <taxon>Pseudomonadati</taxon>
        <taxon>Bacteroidota</taxon>
        <taxon>Flavobacteriia</taxon>
        <taxon>Flavobacteriales</taxon>
        <taxon>Owenweeksiaceae</taxon>
        <taxon>Croceimicrobium</taxon>
    </lineage>
</organism>
<accession>A0A7H0VIP1</accession>
<dbReference type="RefSeq" id="WP_210760116.1">
    <property type="nucleotide sequence ID" value="NZ_CP060139.1"/>
</dbReference>
<dbReference type="SUPFAM" id="SSF63829">
    <property type="entry name" value="Calcium-dependent phosphotriesterase"/>
    <property type="match status" value="1"/>
</dbReference>
<evidence type="ECO:0000313" key="3">
    <source>
        <dbReference type="EMBL" id="QNR25589.1"/>
    </source>
</evidence>
<keyword evidence="4" id="KW-1185">Reference proteome</keyword>
<evidence type="ECO:0000256" key="1">
    <source>
        <dbReference type="ARBA" id="ARBA00022729"/>
    </source>
</evidence>
<reference evidence="3 4" key="1">
    <citation type="submission" date="2020-08" db="EMBL/GenBank/DDBJ databases">
        <title>Croceimicrobium hydrocarbonivorans gen. nov., sp. nov., a novel marine bacterium isolated from a bacterial consortium that degrades polyethylene terephthalate.</title>
        <authorList>
            <person name="Liu R."/>
        </authorList>
    </citation>
    <scope>NUCLEOTIDE SEQUENCE [LARGE SCALE GENOMIC DNA]</scope>
    <source>
        <strain evidence="3 4">A20-9</strain>
    </source>
</reference>
<dbReference type="Gene3D" id="2.130.10.10">
    <property type="entry name" value="YVTN repeat-like/Quinoprotein amine dehydrogenase"/>
    <property type="match status" value="1"/>
</dbReference>
<dbReference type="InterPro" id="IPR015943">
    <property type="entry name" value="WD40/YVTN_repeat-like_dom_sf"/>
</dbReference>
<dbReference type="Pfam" id="PF18962">
    <property type="entry name" value="Por_Secre_tail"/>
    <property type="match status" value="1"/>
</dbReference>
<feature type="domain" description="Secretion system C-terminal sorting" evidence="2">
    <location>
        <begin position="308"/>
        <end position="384"/>
    </location>
</feature>
<evidence type="ECO:0000259" key="2">
    <source>
        <dbReference type="Pfam" id="PF18962"/>
    </source>
</evidence>
<evidence type="ECO:0000313" key="4">
    <source>
        <dbReference type="Proteomes" id="UP000516305"/>
    </source>
</evidence>
<dbReference type="PANTHER" id="PTHR47197">
    <property type="entry name" value="PROTEIN NIRF"/>
    <property type="match status" value="1"/>
</dbReference>
<dbReference type="KEGG" id="chyd:H4K34_07030"/>
<dbReference type="InterPro" id="IPR051200">
    <property type="entry name" value="Host-pathogen_enzymatic-act"/>
</dbReference>
<dbReference type="Proteomes" id="UP000516305">
    <property type="component" value="Chromosome"/>
</dbReference>
<proteinExistence type="predicted"/>
<gene>
    <name evidence="3" type="ORF">H4K34_07030</name>
</gene>
<dbReference type="AlphaFoldDB" id="A0A7H0VIP1"/>
<dbReference type="InterPro" id="IPR011042">
    <property type="entry name" value="6-blade_b-propeller_TolB-like"/>
</dbReference>
<dbReference type="PANTHER" id="PTHR47197:SF3">
    <property type="entry name" value="DIHYDRO-HEME D1 DEHYDROGENASE"/>
    <property type="match status" value="1"/>
</dbReference>
<dbReference type="InterPro" id="IPR026444">
    <property type="entry name" value="Secre_tail"/>
</dbReference>
<dbReference type="Gene3D" id="2.120.10.30">
    <property type="entry name" value="TolB, C-terminal domain"/>
    <property type="match status" value="1"/>
</dbReference>